<dbReference type="Gene3D" id="3.30.200.20">
    <property type="entry name" value="Phosphorylase Kinase, domain 1"/>
    <property type="match status" value="1"/>
</dbReference>
<evidence type="ECO:0000256" key="10">
    <source>
        <dbReference type="ARBA" id="ARBA00048475"/>
    </source>
</evidence>
<keyword evidence="6 11" id="KW-0547">Nucleotide-binding</keyword>
<evidence type="ECO:0000256" key="1">
    <source>
        <dbReference type="ARBA" id="ARBA00004672"/>
    </source>
</evidence>
<evidence type="ECO:0000256" key="7">
    <source>
        <dbReference type="ARBA" id="ARBA00022755"/>
    </source>
</evidence>
<evidence type="ECO:0000313" key="13">
    <source>
        <dbReference type="EMBL" id="EGC01944.1"/>
    </source>
</evidence>
<dbReference type="InterPro" id="IPR018236">
    <property type="entry name" value="SAICAR_synthetase_CS"/>
</dbReference>
<comment type="catalytic activity">
    <reaction evidence="10 11">
        <text>5-amino-1-(5-phospho-D-ribosyl)imidazole-4-carboxylate + L-aspartate + ATP = (2S)-2-[5-amino-1-(5-phospho-beta-D-ribosyl)imidazole-4-carboxamido]succinate + ADP + phosphate + 2 H(+)</text>
        <dbReference type="Rhea" id="RHEA:22628"/>
        <dbReference type="ChEBI" id="CHEBI:15378"/>
        <dbReference type="ChEBI" id="CHEBI:29991"/>
        <dbReference type="ChEBI" id="CHEBI:30616"/>
        <dbReference type="ChEBI" id="CHEBI:43474"/>
        <dbReference type="ChEBI" id="CHEBI:58443"/>
        <dbReference type="ChEBI" id="CHEBI:77657"/>
        <dbReference type="ChEBI" id="CHEBI:456216"/>
        <dbReference type="EC" id="6.3.2.6"/>
    </reaction>
</comment>
<reference evidence="13 14" key="1">
    <citation type="submission" date="2011-02" db="EMBL/GenBank/DDBJ databases">
        <authorList>
            <person name="Nelson K.E."/>
            <person name="Sutton G."/>
            <person name="Torralba M."/>
            <person name="Durkin S."/>
            <person name="Harkins D."/>
            <person name="Montgomery R."/>
            <person name="Ziemer C."/>
            <person name="Klaassens E."/>
            <person name="Ocuiv P."/>
            <person name="Morrison M."/>
        </authorList>
    </citation>
    <scope>NUCLEOTIDE SEQUENCE [LARGE SCALE GENOMIC DNA]</scope>
    <source>
        <strain evidence="13 14">8</strain>
    </source>
</reference>
<dbReference type="FunFam" id="3.30.470.20:FF:000015">
    <property type="entry name" value="Phosphoribosylaminoimidazole-succinocarboxamide synthase"/>
    <property type="match status" value="1"/>
</dbReference>
<dbReference type="GO" id="GO:0004639">
    <property type="term" value="F:phosphoribosylaminoimidazolesuccinocarboxamide synthase activity"/>
    <property type="evidence" value="ECO:0007669"/>
    <property type="project" value="UniProtKB-UniRule"/>
</dbReference>
<dbReference type="STRING" id="246199.CUS_4470"/>
<dbReference type="InterPro" id="IPR028923">
    <property type="entry name" value="SAICAR_synt/ADE2_N"/>
</dbReference>
<organism evidence="13 14">
    <name type="scientific">Ruminococcus albus 8</name>
    <dbReference type="NCBI Taxonomy" id="246199"/>
    <lineage>
        <taxon>Bacteria</taxon>
        <taxon>Bacillati</taxon>
        <taxon>Bacillota</taxon>
        <taxon>Clostridia</taxon>
        <taxon>Eubacteriales</taxon>
        <taxon>Oscillospiraceae</taxon>
        <taxon>Ruminococcus</taxon>
    </lineage>
</organism>
<comment type="pathway">
    <text evidence="1 11">Purine metabolism; IMP biosynthesis via de novo pathway; 5-amino-1-(5-phospho-D-ribosyl)imidazole-4-carboxamide from 5-amino-1-(5-phospho-D-ribosyl)imidazole-4-carboxylate: step 1/2.</text>
</comment>
<dbReference type="GO" id="GO:0005737">
    <property type="term" value="C:cytoplasm"/>
    <property type="evidence" value="ECO:0007669"/>
    <property type="project" value="TreeGrafter"/>
</dbReference>
<dbReference type="RefSeq" id="WP_002851898.1">
    <property type="nucleotide sequence ID" value="NZ_ADKM02000119.1"/>
</dbReference>
<dbReference type="AlphaFoldDB" id="E9SFJ9"/>
<comment type="caution">
    <text evidence="13">The sequence shown here is derived from an EMBL/GenBank/DDBJ whole genome shotgun (WGS) entry which is preliminary data.</text>
</comment>
<evidence type="ECO:0000256" key="3">
    <source>
        <dbReference type="ARBA" id="ARBA00012217"/>
    </source>
</evidence>
<evidence type="ECO:0000256" key="6">
    <source>
        <dbReference type="ARBA" id="ARBA00022741"/>
    </source>
</evidence>
<name>E9SFJ9_RUMAL</name>
<evidence type="ECO:0000256" key="2">
    <source>
        <dbReference type="ARBA" id="ARBA00010190"/>
    </source>
</evidence>
<keyword evidence="7 11" id="KW-0658">Purine biosynthesis</keyword>
<dbReference type="SUPFAM" id="SSF56104">
    <property type="entry name" value="SAICAR synthase-like"/>
    <property type="match status" value="1"/>
</dbReference>
<dbReference type="UniPathway" id="UPA00074">
    <property type="reaction ID" value="UER00131"/>
</dbReference>
<dbReference type="PANTHER" id="PTHR43700">
    <property type="entry name" value="PHOSPHORIBOSYLAMINOIMIDAZOLE-SUCCINOCARBOXAMIDE SYNTHASE"/>
    <property type="match status" value="1"/>
</dbReference>
<evidence type="ECO:0000313" key="14">
    <source>
        <dbReference type="Proteomes" id="UP000004259"/>
    </source>
</evidence>
<dbReference type="EMBL" id="ADKM02000119">
    <property type="protein sequence ID" value="EGC01944.1"/>
    <property type="molecule type" value="Genomic_DNA"/>
</dbReference>
<keyword evidence="8 11" id="KW-0067">ATP-binding</keyword>
<dbReference type="NCBIfam" id="TIGR00081">
    <property type="entry name" value="purC"/>
    <property type="match status" value="1"/>
</dbReference>
<gene>
    <name evidence="11 13" type="primary">purC</name>
    <name evidence="13" type="ORF">CUS_4470</name>
</gene>
<dbReference type="EC" id="6.3.2.6" evidence="3 11"/>
<evidence type="ECO:0000256" key="4">
    <source>
        <dbReference type="ARBA" id="ARBA00016460"/>
    </source>
</evidence>
<dbReference type="PANTHER" id="PTHR43700:SF1">
    <property type="entry name" value="PHOSPHORIBOSYLAMINOIMIDAZOLE-SUCCINOCARBOXAMIDE SYNTHASE"/>
    <property type="match status" value="1"/>
</dbReference>
<proteinExistence type="inferred from homology"/>
<keyword evidence="14" id="KW-1185">Reference proteome</keyword>
<dbReference type="eggNOG" id="COG0152">
    <property type="taxonomic scope" value="Bacteria"/>
</dbReference>
<protein>
    <recommendedName>
        <fullName evidence="4 11">Phosphoribosylaminoimidazole-succinocarboxamide synthase</fullName>
        <ecNumber evidence="3 11">6.3.2.6</ecNumber>
    </recommendedName>
    <alternativeName>
        <fullName evidence="9 11">SAICAR synthetase</fullName>
    </alternativeName>
</protein>
<dbReference type="GO" id="GO:0006189">
    <property type="term" value="P:'de novo' IMP biosynthetic process"/>
    <property type="evidence" value="ECO:0007669"/>
    <property type="project" value="UniProtKB-UniRule"/>
</dbReference>
<dbReference type="OrthoDB" id="9801549at2"/>
<dbReference type="GO" id="GO:0005524">
    <property type="term" value="F:ATP binding"/>
    <property type="evidence" value="ECO:0007669"/>
    <property type="project" value="UniProtKB-KW"/>
</dbReference>
<feature type="domain" description="SAICAR synthetase/ADE2 N-terminal" evidence="12">
    <location>
        <begin position="4"/>
        <end position="252"/>
    </location>
</feature>
<evidence type="ECO:0000256" key="9">
    <source>
        <dbReference type="ARBA" id="ARBA00030409"/>
    </source>
</evidence>
<dbReference type="Gene3D" id="3.30.470.20">
    <property type="entry name" value="ATP-grasp fold, B domain"/>
    <property type="match status" value="1"/>
</dbReference>
<evidence type="ECO:0000256" key="5">
    <source>
        <dbReference type="ARBA" id="ARBA00022598"/>
    </source>
</evidence>
<accession>E9SFJ9</accession>
<dbReference type="PROSITE" id="PS01058">
    <property type="entry name" value="SAICAR_SYNTHETASE_2"/>
    <property type="match status" value="1"/>
</dbReference>
<dbReference type="CDD" id="cd01414">
    <property type="entry name" value="SAICAR_synt_Sc"/>
    <property type="match status" value="1"/>
</dbReference>
<evidence type="ECO:0000256" key="11">
    <source>
        <dbReference type="HAMAP-Rule" id="MF_00137"/>
    </source>
</evidence>
<dbReference type="NCBIfam" id="NF010568">
    <property type="entry name" value="PRK13961.1"/>
    <property type="match status" value="1"/>
</dbReference>
<sequence>MKKIISGKVREVYETDEGQLVMVTTDRISAFDVILNSTIPNKGKALNQIALYWFDLTKDIIPNHIVSAELSDMPNLFAYDKENYQGRTILTKKLKMLPYEFIVRGYMFGSMWAEYKENKTFCGKPVEGEYVQAQKLAEPIVTPSVKNNEGHDENITMDRLRAEIGAEEANRIADICVKIYNKCYEDAKKKGLIIADTKFEFGYDENGVLTLGDEVMTPDSSRFWAAEDYKTGVSPRSYDKQFVRDWLIENKLNGVTPAPELPAEIVEKTAALYKECYTKITGNAEYK</sequence>
<evidence type="ECO:0000256" key="8">
    <source>
        <dbReference type="ARBA" id="ARBA00022840"/>
    </source>
</evidence>
<dbReference type="Proteomes" id="UP000004259">
    <property type="component" value="Unassembled WGS sequence"/>
</dbReference>
<dbReference type="InterPro" id="IPR001636">
    <property type="entry name" value="SAICAR_synth"/>
</dbReference>
<dbReference type="Pfam" id="PF01259">
    <property type="entry name" value="SAICAR_synt"/>
    <property type="match status" value="1"/>
</dbReference>
<evidence type="ECO:0000259" key="12">
    <source>
        <dbReference type="Pfam" id="PF01259"/>
    </source>
</evidence>
<dbReference type="HAMAP" id="MF_00137">
    <property type="entry name" value="SAICAR_synth"/>
    <property type="match status" value="1"/>
</dbReference>
<keyword evidence="5 11" id="KW-0436">Ligase</keyword>
<comment type="similarity">
    <text evidence="2 11">Belongs to the SAICAR synthetase family.</text>
</comment>